<accession>A0A9P6BXA0</accession>
<evidence type="ECO:0000313" key="2">
    <source>
        <dbReference type="Proteomes" id="UP000807342"/>
    </source>
</evidence>
<dbReference type="OrthoDB" id="3262196at2759"/>
<gene>
    <name evidence="1" type="ORF">P691DRAFT_855779</name>
</gene>
<dbReference type="Proteomes" id="UP000807342">
    <property type="component" value="Unassembled WGS sequence"/>
</dbReference>
<organism evidence="1 2">
    <name type="scientific">Macrolepiota fuliginosa MF-IS2</name>
    <dbReference type="NCBI Taxonomy" id="1400762"/>
    <lineage>
        <taxon>Eukaryota</taxon>
        <taxon>Fungi</taxon>
        <taxon>Dikarya</taxon>
        <taxon>Basidiomycota</taxon>
        <taxon>Agaricomycotina</taxon>
        <taxon>Agaricomycetes</taxon>
        <taxon>Agaricomycetidae</taxon>
        <taxon>Agaricales</taxon>
        <taxon>Agaricineae</taxon>
        <taxon>Agaricaceae</taxon>
        <taxon>Macrolepiota</taxon>
    </lineage>
</organism>
<protein>
    <submittedName>
        <fullName evidence="1">Uncharacterized protein</fullName>
    </submittedName>
</protein>
<comment type="caution">
    <text evidence="1">The sequence shown here is derived from an EMBL/GenBank/DDBJ whole genome shotgun (WGS) entry which is preliminary data.</text>
</comment>
<name>A0A9P6BXA0_9AGAR</name>
<proteinExistence type="predicted"/>
<reference evidence="1" key="1">
    <citation type="submission" date="2020-11" db="EMBL/GenBank/DDBJ databases">
        <authorList>
            <consortium name="DOE Joint Genome Institute"/>
            <person name="Ahrendt S."/>
            <person name="Riley R."/>
            <person name="Andreopoulos W."/>
            <person name="Labutti K."/>
            <person name="Pangilinan J."/>
            <person name="Ruiz-Duenas F.J."/>
            <person name="Barrasa J.M."/>
            <person name="Sanchez-Garcia M."/>
            <person name="Camarero S."/>
            <person name="Miyauchi S."/>
            <person name="Serrano A."/>
            <person name="Linde D."/>
            <person name="Babiker R."/>
            <person name="Drula E."/>
            <person name="Ayuso-Fernandez I."/>
            <person name="Pacheco R."/>
            <person name="Padilla G."/>
            <person name="Ferreira P."/>
            <person name="Barriuso J."/>
            <person name="Kellner H."/>
            <person name="Castanera R."/>
            <person name="Alfaro M."/>
            <person name="Ramirez L."/>
            <person name="Pisabarro A.G."/>
            <person name="Kuo A."/>
            <person name="Tritt A."/>
            <person name="Lipzen A."/>
            <person name="He G."/>
            <person name="Yan M."/>
            <person name="Ng V."/>
            <person name="Cullen D."/>
            <person name="Martin F."/>
            <person name="Rosso M.-N."/>
            <person name="Henrissat B."/>
            <person name="Hibbett D."/>
            <person name="Martinez A.T."/>
            <person name="Grigoriev I.V."/>
        </authorList>
    </citation>
    <scope>NUCLEOTIDE SEQUENCE</scope>
    <source>
        <strain evidence="1">MF-IS2</strain>
    </source>
</reference>
<dbReference type="EMBL" id="MU151962">
    <property type="protein sequence ID" value="KAF9441308.1"/>
    <property type="molecule type" value="Genomic_DNA"/>
</dbReference>
<evidence type="ECO:0000313" key="1">
    <source>
        <dbReference type="EMBL" id="KAF9441308.1"/>
    </source>
</evidence>
<keyword evidence="2" id="KW-1185">Reference proteome</keyword>
<dbReference type="AlphaFoldDB" id="A0A9P6BXA0"/>
<sequence length="260" mass="29997">MICSRPEWHFKSMLSRVGCRINCTRQVMQIDDEVAWNDVYHVLCDGFRDIRERYRERLDSHWPEKRQIIELTLTSGGLFIVAVTLLQFIGDRACGNPRKLLDICLQSLRSSGVCAAANPFHTLDILYQQILSNVPDDALPIVLDILMVHLASQFMWFLPQIAAFLQLDRGAFFHALEGLHFVLATTPAGPDDAGSEIYPQRLWFLHQSFHDFLLNPSRSSRFCLKNAQSTFAFRALWWARRYEELYALPKGSICTFSYYG</sequence>